<evidence type="ECO:0000256" key="2">
    <source>
        <dbReference type="ARBA" id="ARBA00022618"/>
    </source>
</evidence>
<dbReference type="InterPro" id="IPR036915">
    <property type="entry name" value="Cyclin-like_sf"/>
</dbReference>
<gene>
    <name evidence="6" type="ORF">FNV43_RR13220</name>
</gene>
<feature type="region of interest" description="Disordered" evidence="4">
    <location>
        <begin position="1"/>
        <end position="29"/>
    </location>
</feature>
<comment type="similarity">
    <text evidence="1">Belongs to the cyclin family. Cyclin AB subfamily.</text>
</comment>
<name>A0A8K0H0P3_9ROSA</name>
<comment type="caution">
    <text evidence="6">The sequence shown here is derived from an EMBL/GenBank/DDBJ whole genome shotgun (WGS) entry which is preliminary data.</text>
</comment>
<dbReference type="PANTHER" id="PTHR10177">
    <property type="entry name" value="CYCLINS"/>
    <property type="match status" value="1"/>
</dbReference>
<evidence type="ECO:0000256" key="4">
    <source>
        <dbReference type="SAM" id="MobiDB-lite"/>
    </source>
</evidence>
<dbReference type="Pfam" id="PF02984">
    <property type="entry name" value="Cyclin_C"/>
    <property type="match status" value="2"/>
</dbReference>
<dbReference type="GO" id="GO:0051301">
    <property type="term" value="P:cell division"/>
    <property type="evidence" value="ECO:0007669"/>
    <property type="project" value="UniProtKB-KW"/>
</dbReference>
<dbReference type="SMART" id="SM01332">
    <property type="entry name" value="Cyclin_C"/>
    <property type="match status" value="1"/>
</dbReference>
<evidence type="ECO:0000256" key="1">
    <source>
        <dbReference type="ARBA" id="ARBA00006955"/>
    </source>
</evidence>
<dbReference type="PIRSF" id="PIRSF001771">
    <property type="entry name" value="Cyclin_A_B_D_E"/>
    <property type="match status" value="1"/>
</dbReference>
<dbReference type="GO" id="GO:0044772">
    <property type="term" value="P:mitotic cell cycle phase transition"/>
    <property type="evidence" value="ECO:0007669"/>
    <property type="project" value="InterPro"/>
</dbReference>
<protein>
    <recommendedName>
        <fullName evidence="5">Cyclin C-terminal domain-containing protein</fullName>
    </recommendedName>
</protein>
<dbReference type="OrthoDB" id="5590282at2759"/>
<dbReference type="InterPro" id="IPR046965">
    <property type="entry name" value="Cyclin_A/B-like"/>
</dbReference>
<dbReference type="Gene3D" id="1.10.472.10">
    <property type="entry name" value="Cyclin-like"/>
    <property type="match status" value="1"/>
</dbReference>
<dbReference type="InterPro" id="IPR004367">
    <property type="entry name" value="Cyclin_C-dom"/>
</dbReference>
<keyword evidence="3" id="KW-0131">Cell cycle</keyword>
<dbReference type="AlphaFoldDB" id="A0A8K0H0P3"/>
<proteinExistence type="inferred from homology"/>
<dbReference type="InterPro" id="IPR039361">
    <property type="entry name" value="Cyclin"/>
</dbReference>
<feature type="domain" description="Cyclin C-terminal" evidence="5">
    <location>
        <begin position="73"/>
        <end position="182"/>
    </location>
</feature>
<dbReference type="SUPFAM" id="SSF47954">
    <property type="entry name" value="Cyclin-like"/>
    <property type="match status" value="2"/>
</dbReference>
<sequence length="193" mass="22172">MRNETKAKKALPMTTTVKTTQNTDTKSDDPQLCGPYVSDVYAHLHELEAEYYKTVRFLSVNRLNRQRLQLLGVSSMLIASRFTRIAQENYKTPNLQLEFLGYYLAELSLLDYNCVKFLPSLVAASVVSCKIYDPAKDASLDLRECVLIIHDWYLSRRGGSLQAVRDKYKQHKFKCVATMPSPPEIPAYYFEDL</sequence>
<accession>A0A8K0H0P3</accession>
<evidence type="ECO:0000259" key="5">
    <source>
        <dbReference type="SMART" id="SM01332"/>
    </source>
</evidence>
<feature type="compositionally biased region" description="Low complexity" evidence="4">
    <location>
        <begin position="14"/>
        <end position="24"/>
    </location>
</feature>
<reference evidence="6" key="1">
    <citation type="submission" date="2020-03" db="EMBL/GenBank/DDBJ databases">
        <title>A high-quality chromosome-level genome assembly of a woody plant with both climbing and erect habits, Rhamnella rubrinervis.</title>
        <authorList>
            <person name="Lu Z."/>
            <person name="Yang Y."/>
            <person name="Zhu X."/>
            <person name="Sun Y."/>
        </authorList>
    </citation>
    <scope>NUCLEOTIDE SEQUENCE</scope>
    <source>
        <strain evidence="6">BYM</strain>
        <tissue evidence="6">Leaf</tissue>
    </source>
</reference>
<evidence type="ECO:0000313" key="7">
    <source>
        <dbReference type="Proteomes" id="UP000796880"/>
    </source>
</evidence>
<evidence type="ECO:0000313" key="6">
    <source>
        <dbReference type="EMBL" id="KAF3443534.1"/>
    </source>
</evidence>
<keyword evidence="2" id="KW-0132">Cell division</keyword>
<keyword evidence="7" id="KW-1185">Reference proteome</keyword>
<dbReference type="Proteomes" id="UP000796880">
    <property type="component" value="Unassembled WGS sequence"/>
</dbReference>
<dbReference type="GO" id="GO:0016538">
    <property type="term" value="F:cyclin-dependent protein serine/threonine kinase regulator activity"/>
    <property type="evidence" value="ECO:0007669"/>
    <property type="project" value="InterPro"/>
</dbReference>
<evidence type="ECO:0000256" key="3">
    <source>
        <dbReference type="ARBA" id="ARBA00023306"/>
    </source>
</evidence>
<organism evidence="6 7">
    <name type="scientific">Rhamnella rubrinervis</name>
    <dbReference type="NCBI Taxonomy" id="2594499"/>
    <lineage>
        <taxon>Eukaryota</taxon>
        <taxon>Viridiplantae</taxon>
        <taxon>Streptophyta</taxon>
        <taxon>Embryophyta</taxon>
        <taxon>Tracheophyta</taxon>
        <taxon>Spermatophyta</taxon>
        <taxon>Magnoliopsida</taxon>
        <taxon>eudicotyledons</taxon>
        <taxon>Gunneridae</taxon>
        <taxon>Pentapetalae</taxon>
        <taxon>rosids</taxon>
        <taxon>fabids</taxon>
        <taxon>Rosales</taxon>
        <taxon>Rhamnaceae</taxon>
        <taxon>rhamnoid group</taxon>
        <taxon>Rhamneae</taxon>
        <taxon>Rhamnella</taxon>
    </lineage>
</organism>
<dbReference type="EMBL" id="VOIH02000006">
    <property type="protein sequence ID" value="KAF3443534.1"/>
    <property type="molecule type" value="Genomic_DNA"/>
</dbReference>